<evidence type="ECO:0000256" key="4">
    <source>
        <dbReference type="ARBA" id="ARBA00022962"/>
    </source>
</evidence>
<dbReference type="AlphaFoldDB" id="A0A6A6J9U3"/>
<reference evidence="7" key="1">
    <citation type="journal article" date="2020" name="Stud. Mycol.">
        <title>101 Dothideomycetes genomes: a test case for predicting lifestyles and emergence of pathogens.</title>
        <authorList>
            <person name="Haridas S."/>
            <person name="Albert R."/>
            <person name="Binder M."/>
            <person name="Bloem J."/>
            <person name="Labutti K."/>
            <person name="Salamov A."/>
            <person name="Andreopoulos B."/>
            <person name="Baker S."/>
            <person name="Barry K."/>
            <person name="Bills G."/>
            <person name="Bluhm B."/>
            <person name="Cannon C."/>
            <person name="Castanera R."/>
            <person name="Culley D."/>
            <person name="Daum C."/>
            <person name="Ezra D."/>
            <person name="Gonzalez J."/>
            <person name="Henrissat B."/>
            <person name="Kuo A."/>
            <person name="Liang C."/>
            <person name="Lipzen A."/>
            <person name="Lutzoni F."/>
            <person name="Magnuson J."/>
            <person name="Mondo S."/>
            <person name="Nolan M."/>
            <person name="Ohm R."/>
            <person name="Pangilinan J."/>
            <person name="Park H.-J."/>
            <person name="Ramirez L."/>
            <person name="Alfaro M."/>
            <person name="Sun H."/>
            <person name="Tritt A."/>
            <person name="Yoshinaga Y."/>
            <person name="Zwiers L.-H."/>
            <person name="Turgeon B."/>
            <person name="Goodwin S."/>
            <person name="Spatafora J."/>
            <person name="Crous P."/>
            <person name="Grigoriev I."/>
        </authorList>
    </citation>
    <scope>NUCLEOTIDE SEQUENCE</scope>
    <source>
        <strain evidence="7">CBS 379.55</strain>
    </source>
</reference>
<dbReference type="GO" id="GO:0005829">
    <property type="term" value="C:cytosol"/>
    <property type="evidence" value="ECO:0007669"/>
    <property type="project" value="TreeGrafter"/>
</dbReference>
<dbReference type="PANTHER" id="PTHR31559:SF0">
    <property type="entry name" value="PYRIDOXAL 5'-PHOSPHATE SYNTHASE SUBUNIT SNO1-RELATED"/>
    <property type="match status" value="1"/>
</dbReference>
<keyword evidence="4 7" id="KW-0315">Glutamine amidotransferase</keyword>
<accession>A0A6A6J9U3</accession>
<dbReference type="PROSITE" id="PS51130">
    <property type="entry name" value="PDXT_SNO_2"/>
    <property type="match status" value="1"/>
</dbReference>
<proteinExistence type="inferred from homology"/>
<evidence type="ECO:0000313" key="8">
    <source>
        <dbReference type="Proteomes" id="UP000800097"/>
    </source>
</evidence>
<dbReference type="InterPro" id="IPR021196">
    <property type="entry name" value="PdxT/SNO_CS"/>
</dbReference>
<gene>
    <name evidence="7" type="ORF">EI97DRAFT_437020</name>
</gene>
<dbReference type="RefSeq" id="XP_033649935.1">
    <property type="nucleotide sequence ID" value="XM_033799248.1"/>
</dbReference>
<dbReference type="InterPro" id="IPR002161">
    <property type="entry name" value="PdxT/SNO"/>
</dbReference>
<evidence type="ECO:0000256" key="1">
    <source>
        <dbReference type="ARBA" id="ARBA00008345"/>
    </source>
</evidence>
<dbReference type="GO" id="GO:1903600">
    <property type="term" value="C:glutaminase complex"/>
    <property type="evidence" value="ECO:0007669"/>
    <property type="project" value="TreeGrafter"/>
</dbReference>
<dbReference type="PROSITE" id="PS51273">
    <property type="entry name" value="GATASE_TYPE_1"/>
    <property type="match status" value="1"/>
</dbReference>
<evidence type="ECO:0000256" key="3">
    <source>
        <dbReference type="ARBA" id="ARBA00022801"/>
    </source>
</evidence>
<name>A0A6A6J9U3_WESOR</name>
<dbReference type="EC" id="3.5.1.2" evidence="2"/>
<dbReference type="GeneID" id="54552423"/>
<comment type="similarity">
    <text evidence="1">Belongs to the glutaminase PdxT/SNO family.</text>
</comment>
<keyword evidence="8" id="KW-1185">Reference proteome</keyword>
<dbReference type="GO" id="GO:0016740">
    <property type="term" value="F:transferase activity"/>
    <property type="evidence" value="ECO:0007669"/>
    <property type="project" value="UniProtKB-KW"/>
</dbReference>
<dbReference type="PROSITE" id="PS01236">
    <property type="entry name" value="PDXT_SNO_1"/>
    <property type="match status" value="1"/>
</dbReference>
<dbReference type="GO" id="GO:0004359">
    <property type="term" value="F:glutaminase activity"/>
    <property type="evidence" value="ECO:0007669"/>
    <property type="project" value="UniProtKB-EC"/>
</dbReference>
<dbReference type="HAMAP" id="MF_01615">
    <property type="entry name" value="PdxT"/>
    <property type="match status" value="1"/>
</dbReference>
<protein>
    <recommendedName>
        <fullName evidence="2">glutaminase</fullName>
        <ecNumber evidence="2">3.5.1.2</ecNumber>
    </recommendedName>
</protein>
<dbReference type="PANTHER" id="PTHR31559">
    <property type="entry name" value="PYRIDOXAL 5'-PHOSPHATE SYNTHASE SUBUNIT SNO"/>
    <property type="match status" value="1"/>
</dbReference>
<sequence length="285" mass="31333">MTISVPGITVGVLALQGAFSEHIQLLRQAAQTLRKRHSHNLNWTFIEVRTPQQLQTCDALILPGGESTTISLVAARSGLLEPLRDFVKVDRKPTWGTCAGLILLAESANRTKKGGQELIGGLDVRVNRNHFGRQVESFQANLSLPFLGAAEDSSADEPYRCVFIRAPVVEKILPHKSGIQSEEAARDATVVAPSKTPVGEAAKEEAKENVEIMATLSTHNPALEANQEHTHAGAEDIIAVRQGNVFGTSFHPELTNDPRIHVWWLEEVARAVERRRQLELVDRTI</sequence>
<keyword evidence="3" id="KW-0378">Hydrolase</keyword>
<dbReference type="GO" id="GO:0042823">
    <property type="term" value="P:pyridoxal phosphate biosynthetic process"/>
    <property type="evidence" value="ECO:0007669"/>
    <property type="project" value="InterPro"/>
</dbReference>
<comment type="catalytic activity">
    <reaction evidence="6">
        <text>L-glutamine + H2O = L-glutamate + NH4(+)</text>
        <dbReference type="Rhea" id="RHEA:15889"/>
        <dbReference type="ChEBI" id="CHEBI:15377"/>
        <dbReference type="ChEBI" id="CHEBI:28938"/>
        <dbReference type="ChEBI" id="CHEBI:29985"/>
        <dbReference type="ChEBI" id="CHEBI:58359"/>
        <dbReference type="EC" id="3.5.1.2"/>
    </reaction>
</comment>
<dbReference type="Proteomes" id="UP000800097">
    <property type="component" value="Unassembled WGS sequence"/>
</dbReference>
<dbReference type="GO" id="GO:0016829">
    <property type="term" value="F:lyase activity"/>
    <property type="evidence" value="ECO:0007669"/>
    <property type="project" value="UniProtKB-KW"/>
</dbReference>
<evidence type="ECO:0000256" key="2">
    <source>
        <dbReference type="ARBA" id="ARBA00012918"/>
    </source>
</evidence>
<evidence type="ECO:0000256" key="5">
    <source>
        <dbReference type="ARBA" id="ARBA00023239"/>
    </source>
</evidence>
<dbReference type="Gene3D" id="3.40.50.880">
    <property type="match status" value="1"/>
</dbReference>
<dbReference type="Pfam" id="PF01174">
    <property type="entry name" value="SNO"/>
    <property type="match status" value="2"/>
</dbReference>
<keyword evidence="5" id="KW-0456">Lyase</keyword>
<dbReference type="CDD" id="cd01749">
    <property type="entry name" value="GATase1_PB"/>
    <property type="match status" value="1"/>
</dbReference>
<dbReference type="GO" id="GO:0008614">
    <property type="term" value="P:pyridoxine metabolic process"/>
    <property type="evidence" value="ECO:0007669"/>
    <property type="project" value="TreeGrafter"/>
</dbReference>
<dbReference type="EMBL" id="ML986522">
    <property type="protein sequence ID" value="KAF2272396.1"/>
    <property type="molecule type" value="Genomic_DNA"/>
</dbReference>
<keyword evidence="7" id="KW-0808">Transferase</keyword>
<evidence type="ECO:0000256" key="6">
    <source>
        <dbReference type="ARBA" id="ARBA00049534"/>
    </source>
</evidence>
<dbReference type="OrthoDB" id="2039at2759"/>
<dbReference type="SUPFAM" id="SSF52317">
    <property type="entry name" value="Class I glutamine amidotransferase-like"/>
    <property type="match status" value="1"/>
</dbReference>
<dbReference type="InterPro" id="IPR029062">
    <property type="entry name" value="Class_I_gatase-like"/>
</dbReference>
<organism evidence="7 8">
    <name type="scientific">Westerdykella ornata</name>
    <dbReference type="NCBI Taxonomy" id="318751"/>
    <lineage>
        <taxon>Eukaryota</taxon>
        <taxon>Fungi</taxon>
        <taxon>Dikarya</taxon>
        <taxon>Ascomycota</taxon>
        <taxon>Pezizomycotina</taxon>
        <taxon>Dothideomycetes</taxon>
        <taxon>Pleosporomycetidae</taxon>
        <taxon>Pleosporales</taxon>
        <taxon>Sporormiaceae</taxon>
        <taxon>Westerdykella</taxon>
    </lineage>
</organism>
<evidence type="ECO:0000313" key="7">
    <source>
        <dbReference type="EMBL" id="KAF2272396.1"/>
    </source>
</evidence>
<dbReference type="NCBIfam" id="TIGR03800">
    <property type="entry name" value="PLP_synth_Pdx2"/>
    <property type="match status" value="1"/>
</dbReference>